<gene>
    <name evidence="8" type="ORF">TTRE_0000176401</name>
</gene>
<evidence type="ECO:0000256" key="5">
    <source>
        <dbReference type="ARBA" id="ARBA00041396"/>
    </source>
</evidence>
<organism evidence="8 9">
    <name type="scientific">Trichuris trichiura</name>
    <name type="common">Whipworm</name>
    <name type="synonym">Trichocephalus trichiurus</name>
    <dbReference type="NCBI Taxonomy" id="36087"/>
    <lineage>
        <taxon>Eukaryota</taxon>
        <taxon>Metazoa</taxon>
        <taxon>Ecdysozoa</taxon>
        <taxon>Nematoda</taxon>
        <taxon>Enoplea</taxon>
        <taxon>Dorylaimia</taxon>
        <taxon>Trichinellida</taxon>
        <taxon>Trichuridae</taxon>
        <taxon>Trichuris</taxon>
    </lineage>
</organism>
<comment type="catalytic activity">
    <reaction evidence="2">
        <text>a 1,2-diacyl-sn-glycero-3-phospho-(1D-myo-inositol-3-phosphate) + H2O = a 1,2-diacyl-sn-glycero-3-phospho-(1D-myo-inositol) + phosphate</text>
        <dbReference type="Rhea" id="RHEA:12316"/>
        <dbReference type="ChEBI" id="CHEBI:15377"/>
        <dbReference type="ChEBI" id="CHEBI:43474"/>
        <dbReference type="ChEBI" id="CHEBI:57880"/>
        <dbReference type="ChEBI" id="CHEBI:58088"/>
        <dbReference type="EC" id="3.1.3.64"/>
    </reaction>
    <physiologicalReaction direction="left-to-right" evidence="2">
        <dbReference type="Rhea" id="RHEA:12317"/>
    </physiologicalReaction>
</comment>
<dbReference type="PANTHER" id="PTHR45662">
    <property type="entry name" value="PHOSPHATIDYLINOSITIDE PHOSPHATASE SAC1"/>
    <property type="match status" value="1"/>
</dbReference>
<reference evidence="8" key="2">
    <citation type="submission" date="2014-03" db="EMBL/GenBank/DDBJ databases">
        <title>The whipworm genome and dual-species transcriptomics of an intimate host-pathogen interaction.</title>
        <authorList>
            <person name="Foth B.J."/>
            <person name="Tsai I.J."/>
            <person name="Reid A.J."/>
            <person name="Bancroft A.J."/>
            <person name="Nichol S."/>
            <person name="Tracey A."/>
            <person name="Holroyd N."/>
            <person name="Cotton J.A."/>
            <person name="Stanley E.J."/>
            <person name="Zarowiecki M."/>
            <person name="Liu J.Z."/>
            <person name="Huckvale T."/>
            <person name="Cooper P.J."/>
            <person name="Grencis R.K."/>
            <person name="Berriman M."/>
        </authorList>
    </citation>
    <scope>NUCLEOTIDE SEQUENCE [LARGE SCALE GENOMIC DNA]</scope>
</reference>
<dbReference type="GO" id="GO:0046856">
    <property type="term" value="P:phosphatidylinositol dephosphorylation"/>
    <property type="evidence" value="ECO:0007669"/>
    <property type="project" value="TreeGrafter"/>
</dbReference>
<dbReference type="PROSITE" id="PS50275">
    <property type="entry name" value="SAC"/>
    <property type="match status" value="1"/>
</dbReference>
<proteinExistence type="predicted"/>
<dbReference type="STRING" id="36087.A0A077Z0G8"/>
<evidence type="ECO:0000256" key="3">
    <source>
        <dbReference type="ARBA" id="ARBA00036807"/>
    </source>
</evidence>
<dbReference type="EMBL" id="HG805856">
    <property type="protein sequence ID" value="CDW53499.1"/>
    <property type="molecule type" value="Genomic_DNA"/>
</dbReference>
<dbReference type="Proteomes" id="UP000030665">
    <property type="component" value="Unassembled WGS sequence"/>
</dbReference>
<dbReference type="AlphaFoldDB" id="A0A077Z0G8"/>
<dbReference type="InterPro" id="IPR002013">
    <property type="entry name" value="SAC_dom"/>
</dbReference>
<dbReference type="Pfam" id="PF02383">
    <property type="entry name" value="Syja_N"/>
    <property type="match status" value="1"/>
</dbReference>
<evidence type="ECO:0000259" key="7">
    <source>
        <dbReference type="PROSITE" id="PS50275"/>
    </source>
</evidence>
<evidence type="ECO:0000256" key="2">
    <source>
        <dbReference type="ARBA" id="ARBA00036631"/>
    </source>
</evidence>
<dbReference type="EC" id="3.1.3.64" evidence="1"/>
<evidence type="ECO:0000313" key="9">
    <source>
        <dbReference type="Proteomes" id="UP000030665"/>
    </source>
</evidence>
<sequence>MEESAVVTSYRGQPKTSIDGKLCDLKLIPLFDGYSEPVAESLEKVEIMCDLHVSDDKFRIQPCDANGKPGVSACLLVDRVTTEIRIAGPYLIVISESELVGTIYEQKVFRITRTDLFQFSRSTAHLSEQQVQDNLIYLEMVKTVLAFESFYYSPTYDLTHTLQRLNNTSPEFLLMSLHERVYNRFLWNAHLLNDIFLAAETEEPKQPFPITYTDFALPVMLGYMSIREVDVADRKLKLALISRRSCQRAGVRFQTRGIDEEGNAANFVETEQIVEVDGFLFSFVQTRGSVPLFWTQKPNLCWQPWPKVLDANHLQGIRYHLFSQFYTYGHQVIVSLLNKAGREKCIGEKFESTLKEAGLADIKYFAIDFHEECKSMNWKRIGHVLDRLVPDIKRLRKGDKFEISNQIGLFRTNCMDCLDRTNVVQSLIGLRALEVQLQCFIVWADNGDVCSVQYAGTPALKSDFTRTGKRTVTGVLRDGYNAVMRWYINNFNDGFRQDAIDLFLGGYSGSDLEMFMYSQSRRSIVNLTVSSTA</sequence>
<comment type="catalytic activity">
    <reaction evidence="3">
        <text>a 1,2-diacyl-sn-glycero-3-phospho-(1D-myo-inositol 4-phosphate) + H2O = a 1,2-diacyl-sn-glycero-3-phospho-(1D-myo-inositol) + phosphate</text>
        <dbReference type="Rhea" id="RHEA:55652"/>
        <dbReference type="ChEBI" id="CHEBI:15377"/>
        <dbReference type="ChEBI" id="CHEBI:43474"/>
        <dbReference type="ChEBI" id="CHEBI:57880"/>
        <dbReference type="ChEBI" id="CHEBI:58178"/>
    </reaction>
    <physiologicalReaction direction="left-to-right" evidence="3">
        <dbReference type="Rhea" id="RHEA:55653"/>
    </physiologicalReaction>
</comment>
<keyword evidence="9" id="KW-1185">Reference proteome</keyword>
<accession>A0A077Z0G8</accession>
<dbReference type="GO" id="GO:0004438">
    <property type="term" value="F:phosphatidylinositol-3-phosphate phosphatase activity"/>
    <property type="evidence" value="ECO:0007669"/>
    <property type="project" value="UniProtKB-EC"/>
</dbReference>
<evidence type="ECO:0000313" key="8">
    <source>
        <dbReference type="EMBL" id="CDW53499.1"/>
    </source>
</evidence>
<dbReference type="GO" id="GO:0005783">
    <property type="term" value="C:endoplasmic reticulum"/>
    <property type="evidence" value="ECO:0007669"/>
    <property type="project" value="TreeGrafter"/>
</dbReference>
<protein>
    <recommendedName>
        <fullName evidence="4">Phosphatidylinositol-3-phosphatase SAC1</fullName>
        <ecNumber evidence="1">3.1.3.64</ecNumber>
    </recommendedName>
    <alternativeName>
        <fullName evidence="6">Phosphatidylinositol-4-phosphate phosphatase</fullName>
    </alternativeName>
    <alternativeName>
        <fullName evidence="5">Suppressor of actin mutations 1-like protein</fullName>
    </alternativeName>
</protein>
<reference evidence="8" key="1">
    <citation type="submission" date="2014-01" db="EMBL/GenBank/DDBJ databases">
        <authorList>
            <person name="Aslett M."/>
        </authorList>
    </citation>
    <scope>NUCLEOTIDE SEQUENCE</scope>
</reference>
<name>A0A077Z0G8_TRITR</name>
<feature type="domain" description="SAC" evidence="7">
    <location>
        <begin position="141"/>
        <end position="456"/>
    </location>
</feature>
<evidence type="ECO:0000256" key="1">
    <source>
        <dbReference type="ARBA" id="ARBA00013038"/>
    </source>
</evidence>
<dbReference type="OrthoDB" id="405996at2759"/>
<dbReference type="GO" id="GO:0043812">
    <property type="term" value="F:phosphatidylinositol-4-phosphate phosphatase activity"/>
    <property type="evidence" value="ECO:0007669"/>
    <property type="project" value="TreeGrafter"/>
</dbReference>
<dbReference type="PANTHER" id="PTHR45662:SF2">
    <property type="entry name" value="PHOSPHATIDYLINOSITOL-3-PHOSPHATASE SAC1"/>
    <property type="match status" value="1"/>
</dbReference>
<evidence type="ECO:0000256" key="6">
    <source>
        <dbReference type="ARBA" id="ARBA00041911"/>
    </source>
</evidence>
<evidence type="ECO:0000256" key="4">
    <source>
        <dbReference type="ARBA" id="ARBA00040795"/>
    </source>
</evidence>